<comment type="catalytic activity">
    <reaction evidence="8">
        <text>L-lysyl(4)-[histone H3] + 3 S-adenosyl-L-methionine = N(6),N(6),N(6)-trimethyl-L-lysyl(4)-[histone H3] + 3 S-adenosyl-L-homocysteine + 3 H(+)</text>
        <dbReference type="Rhea" id="RHEA:60260"/>
        <dbReference type="Rhea" id="RHEA-COMP:15537"/>
        <dbReference type="Rhea" id="RHEA-COMP:15547"/>
        <dbReference type="ChEBI" id="CHEBI:15378"/>
        <dbReference type="ChEBI" id="CHEBI:29969"/>
        <dbReference type="ChEBI" id="CHEBI:57856"/>
        <dbReference type="ChEBI" id="CHEBI:59789"/>
        <dbReference type="ChEBI" id="CHEBI:61961"/>
        <dbReference type="EC" id="2.1.1.354"/>
    </reaction>
</comment>
<dbReference type="SMART" id="SM01291">
    <property type="entry name" value="N-SET"/>
    <property type="match status" value="1"/>
</dbReference>
<dbReference type="GO" id="GO:0032259">
    <property type="term" value="P:methylation"/>
    <property type="evidence" value="ECO:0007669"/>
    <property type="project" value="UniProtKB-KW"/>
</dbReference>
<evidence type="ECO:0000259" key="9">
    <source>
        <dbReference type="PROSITE" id="PS50280"/>
    </source>
</evidence>
<keyword evidence="11" id="KW-1185">Reference proteome</keyword>
<dbReference type="GO" id="GO:0140999">
    <property type="term" value="F:histone H3K4 trimethyltransferase activity"/>
    <property type="evidence" value="ECO:0007669"/>
    <property type="project" value="UniProtKB-EC"/>
</dbReference>
<feature type="non-terminal residue" evidence="10">
    <location>
        <position position="1"/>
    </location>
</feature>
<keyword evidence="3 10" id="KW-0489">Methyltransferase</keyword>
<proteinExistence type="predicted"/>
<sequence>NITPSVLAVASEWRKAKRKSVKQPELISSENFMITDENKSTTPEQPPITFPVRNAKTEEAILLEFLQTGLELEEIAYLKRRYHQLLEEDNSNLPWLNDIHWVDHPATCWQPPKKKRKEDNIVRVHETGCARTEGYYKLDRMEKMHHIANIPIASNEMEDTNRPKQIVTTQQLTREARNQRRLYNLVEQASSYHTDLLKLNQLKFRKKQVKFARSKIHVWGLFAMQPIPPDEMVIEYIGQRIRPMVAEIREKKYLHEGSSYLFKIDSDTIIDATHCGNVARFINHSCNVSIIRI</sequence>
<comment type="caution">
    <text evidence="10">The sequence shown here is derived from an EMBL/GenBank/DDBJ whole genome shotgun (WGS) entry which is preliminary data.</text>
</comment>
<dbReference type="PANTHER" id="PTHR45814">
    <property type="entry name" value="HISTONE-LYSINE N-METHYLTRANSFERASE SETD1"/>
    <property type="match status" value="1"/>
</dbReference>
<dbReference type="Gene3D" id="2.170.270.10">
    <property type="entry name" value="SET domain"/>
    <property type="match status" value="1"/>
</dbReference>
<dbReference type="GO" id="GO:0048188">
    <property type="term" value="C:Set1C/COMPASS complex"/>
    <property type="evidence" value="ECO:0007669"/>
    <property type="project" value="TreeGrafter"/>
</dbReference>
<gene>
    <name evidence="10" type="ORF">BLA29_008027</name>
</gene>
<evidence type="ECO:0000256" key="2">
    <source>
        <dbReference type="ARBA" id="ARBA00012182"/>
    </source>
</evidence>
<dbReference type="OrthoDB" id="308383at2759"/>
<evidence type="ECO:0000256" key="1">
    <source>
        <dbReference type="ARBA" id="ARBA00004123"/>
    </source>
</evidence>
<dbReference type="EC" id="2.1.1.354" evidence="2"/>
<keyword evidence="6" id="KW-0156">Chromatin regulator</keyword>
<name>A0A1Y3BJ23_EURMA</name>
<evidence type="ECO:0000256" key="3">
    <source>
        <dbReference type="ARBA" id="ARBA00022603"/>
    </source>
</evidence>
<dbReference type="Pfam" id="PF00856">
    <property type="entry name" value="SET"/>
    <property type="match status" value="1"/>
</dbReference>
<feature type="domain" description="SET" evidence="9">
    <location>
        <begin position="207"/>
        <end position="293"/>
    </location>
</feature>
<dbReference type="Pfam" id="PF11764">
    <property type="entry name" value="N-SET"/>
    <property type="match status" value="1"/>
</dbReference>
<dbReference type="InterPro" id="IPR024657">
    <property type="entry name" value="COMPASS_Set1_N-SET"/>
</dbReference>
<dbReference type="InterPro" id="IPR046341">
    <property type="entry name" value="SET_dom_sf"/>
</dbReference>
<dbReference type="InterPro" id="IPR044570">
    <property type="entry name" value="Set1-like"/>
</dbReference>
<evidence type="ECO:0000256" key="6">
    <source>
        <dbReference type="ARBA" id="ARBA00022853"/>
    </source>
</evidence>
<dbReference type="AlphaFoldDB" id="A0A1Y3BJ23"/>
<dbReference type="PROSITE" id="PS50280">
    <property type="entry name" value="SET"/>
    <property type="match status" value="1"/>
</dbReference>
<evidence type="ECO:0000313" key="10">
    <source>
        <dbReference type="EMBL" id="OTF80950.1"/>
    </source>
</evidence>
<evidence type="ECO:0000256" key="7">
    <source>
        <dbReference type="ARBA" id="ARBA00023242"/>
    </source>
</evidence>
<reference evidence="10 11" key="1">
    <citation type="submission" date="2017-03" db="EMBL/GenBank/DDBJ databases">
        <title>Genome Survey of Euroglyphus maynei.</title>
        <authorList>
            <person name="Arlian L.G."/>
            <person name="Morgan M.S."/>
            <person name="Rider S.D."/>
        </authorList>
    </citation>
    <scope>NUCLEOTIDE SEQUENCE [LARGE SCALE GENOMIC DNA]</scope>
    <source>
        <strain evidence="10">Arlian Lab</strain>
        <tissue evidence="10">Whole body</tissue>
    </source>
</reference>
<evidence type="ECO:0000256" key="5">
    <source>
        <dbReference type="ARBA" id="ARBA00022691"/>
    </source>
</evidence>
<keyword evidence="5" id="KW-0949">S-adenosyl-L-methionine</keyword>
<dbReference type="EMBL" id="MUJZ01015906">
    <property type="protein sequence ID" value="OTF80950.1"/>
    <property type="molecule type" value="Genomic_DNA"/>
</dbReference>
<dbReference type="PANTHER" id="PTHR45814:SF2">
    <property type="entry name" value="HISTONE-LYSINE N-METHYLTRANSFERASE SETD1"/>
    <property type="match status" value="1"/>
</dbReference>
<dbReference type="InterPro" id="IPR001214">
    <property type="entry name" value="SET_dom"/>
</dbReference>
<evidence type="ECO:0000256" key="4">
    <source>
        <dbReference type="ARBA" id="ARBA00022679"/>
    </source>
</evidence>
<accession>A0A1Y3BJ23</accession>
<evidence type="ECO:0000313" key="11">
    <source>
        <dbReference type="Proteomes" id="UP000194236"/>
    </source>
</evidence>
<evidence type="ECO:0000256" key="8">
    <source>
        <dbReference type="ARBA" id="ARBA00047571"/>
    </source>
</evidence>
<comment type="subcellular location">
    <subcellularLocation>
        <location evidence="1">Nucleus</location>
    </subcellularLocation>
</comment>
<organism evidence="10 11">
    <name type="scientific">Euroglyphus maynei</name>
    <name type="common">Mayne's house dust mite</name>
    <dbReference type="NCBI Taxonomy" id="6958"/>
    <lineage>
        <taxon>Eukaryota</taxon>
        <taxon>Metazoa</taxon>
        <taxon>Ecdysozoa</taxon>
        <taxon>Arthropoda</taxon>
        <taxon>Chelicerata</taxon>
        <taxon>Arachnida</taxon>
        <taxon>Acari</taxon>
        <taxon>Acariformes</taxon>
        <taxon>Sarcoptiformes</taxon>
        <taxon>Astigmata</taxon>
        <taxon>Psoroptidia</taxon>
        <taxon>Analgoidea</taxon>
        <taxon>Pyroglyphidae</taxon>
        <taxon>Pyroglyphinae</taxon>
        <taxon>Euroglyphus</taxon>
    </lineage>
</organism>
<protein>
    <recommendedName>
        <fullName evidence="2">[histone H3]-lysine(4) N-trimethyltransferase</fullName>
        <ecNumber evidence="2">2.1.1.354</ecNumber>
    </recommendedName>
</protein>
<keyword evidence="7" id="KW-0539">Nucleus</keyword>
<dbReference type="SUPFAM" id="SSF82199">
    <property type="entry name" value="SET domain"/>
    <property type="match status" value="1"/>
</dbReference>
<dbReference type="Proteomes" id="UP000194236">
    <property type="component" value="Unassembled WGS sequence"/>
</dbReference>
<keyword evidence="4 10" id="KW-0808">Transferase</keyword>